<sequence>MNDEGCSGWSFFNPMCHAQEGVKAVVGDAIENMANAVMEAFGKAIASLGTMWVHIGTPNLTGTGGSSPISAGSTAPDAGNITQVLGYVTWISLIVAILSLFILGALIATRIRAGEGIAAVGRVGLVLTAVVLIAGASALVSGLLPSGPRNAGGAVLFLQSSLWWYMGAAAVVSVIVGAARMAWEQRAEPGRETVKSLLTLIVVAGAGVTIVGLLVTAADSFSVWVINGSLECDVTTDSACFGENMLTLLALTTNPAAGGLGALLIIILGLIAILAAVFQIVLMVARGGMLVILTGILPLAASFTNTEMGKGWFKKCVGWLVAFILYKPAAAIVYAAAFQLVGTDVFSDDGTGLLAVLTGLMLMVIALFAMPALMRFVTPMVGALAGGAAGGAMAVGALAALPSGA</sequence>
<keyword evidence="1" id="KW-0472">Membrane</keyword>
<keyword evidence="1" id="KW-1133">Transmembrane helix</keyword>
<feature type="transmembrane region" description="Helical" evidence="1">
    <location>
        <begin position="256"/>
        <end position="281"/>
    </location>
</feature>
<name>W9GEJ5_9MICO</name>
<comment type="caution">
    <text evidence="2">The sequence shown here is derived from an EMBL/GenBank/DDBJ whole genome shotgun (WGS) entry which is preliminary data.</text>
</comment>
<feature type="non-terminal residue" evidence="2">
    <location>
        <position position="405"/>
    </location>
</feature>
<dbReference type="EMBL" id="AWQS01000214">
    <property type="protein sequence ID" value="EWT04616.1"/>
    <property type="molecule type" value="Genomic_DNA"/>
</dbReference>
<feature type="transmembrane region" description="Helical" evidence="1">
    <location>
        <begin position="87"/>
        <end position="108"/>
    </location>
</feature>
<keyword evidence="1" id="KW-0812">Transmembrane</keyword>
<gene>
    <name evidence="2" type="ORF">N864_09005</name>
</gene>
<dbReference type="Proteomes" id="UP000019494">
    <property type="component" value="Unassembled WGS sequence"/>
</dbReference>
<feature type="transmembrane region" description="Helical" evidence="1">
    <location>
        <begin position="380"/>
        <end position="401"/>
    </location>
</feature>
<dbReference type="AlphaFoldDB" id="W9GEJ5"/>
<feature type="transmembrane region" description="Helical" evidence="1">
    <location>
        <begin position="162"/>
        <end position="183"/>
    </location>
</feature>
<dbReference type="RefSeq" id="WP_051518759.1">
    <property type="nucleotide sequence ID" value="NZ_AWQS01000214.1"/>
</dbReference>
<dbReference type="InterPro" id="IPR045782">
    <property type="entry name" value="TrbL_3"/>
</dbReference>
<feature type="transmembrane region" description="Helical" evidence="1">
    <location>
        <begin position="288"/>
        <end position="305"/>
    </location>
</feature>
<feature type="transmembrane region" description="Helical" evidence="1">
    <location>
        <begin position="317"/>
        <end position="341"/>
    </location>
</feature>
<protein>
    <submittedName>
        <fullName evidence="2">Uncharacterized protein</fullName>
    </submittedName>
</protein>
<keyword evidence="3" id="KW-1185">Reference proteome</keyword>
<accession>W9GEJ5</accession>
<organism evidence="2 3">
    <name type="scientific">Intrasporangium chromatireducens Q5-1</name>
    <dbReference type="NCBI Taxonomy" id="584657"/>
    <lineage>
        <taxon>Bacteria</taxon>
        <taxon>Bacillati</taxon>
        <taxon>Actinomycetota</taxon>
        <taxon>Actinomycetes</taxon>
        <taxon>Micrococcales</taxon>
        <taxon>Intrasporangiaceae</taxon>
        <taxon>Intrasporangium</taxon>
    </lineage>
</organism>
<feature type="transmembrane region" description="Helical" evidence="1">
    <location>
        <begin position="353"/>
        <end position="374"/>
    </location>
</feature>
<proteinExistence type="predicted"/>
<feature type="transmembrane region" description="Helical" evidence="1">
    <location>
        <begin position="195"/>
        <end position="218"/>
    </location>
</feature>
<dbReference type="Pfam" id="PF19590">
    <property type="entry name" value="TrbL_3"/>
    <property type="match status" value="1"/>
</dbReference>
<evidence type="ECO:0000313" key="2">
    <source>
        <dbReference type="EMBL" id="EWT04616.1"/>
    </source>
</evidence>
<evidence type="ECO:0000256" key="1">
    <source>
        <dbReference type="SAM" id="Phobius"/>
    </source>
</evidence>
<feature type="transmembrane region" description="Helical" evidence="1">
    <location>
        <begin position="120"/>
        <end position="142"/>
    </location>
</feature>
<reference evidence="3" key="1">
    <citation type="submission" date="2013-08" db="EMBL/GenBank/DDBJ databases">
        <title>Intrasporangium oryzae NRRL B-24470.</title>
        <authorList>
            <person name="Liu H."/>
            <person name="Wang G."/>
        </authorList>
    </citation>
    <scope>NUCLEOTIDE SEQUENCE [LARGE SCALE GENOMIC DNA]</scope>
    <source>
        <strain evidence="3">Q5-1</strain>
    </source>
</reference>
<evidence type="ECO:0000313" key="3">
    <source>
        <dbReference type="Proteomes" id="UP000019494"/>
    </source>
</evidence>